<evidence type="ECO:0000256" key="3">
    <source>
        <dbReference type="ARBA" id="ARBA00022927"/>
    </source>
</evidence>
<feature type="region of interest" description="Disordered" evidence="7">
    <location>
        <begin position="1742"/>
        <end position="1771"/>
    </location>
</feature>
<dbReference type="PANTHER" id="PTHR14042:SF24">
    <property type="entry name" value="PROTEIN DOPEY-1 HOMOLOG"/>
    <property type="match status" value="1"/>
</dbReference>
<evidence type="ECO:0000256" key="1">
    <source>
        <dbReference type="ARBA" id="ARBA00004395"/>
    </source>
</evidence>
<dbReference type="SUPFAM" id="SSF48371">
    <property type="entry name" value="ARM repeat"/>
    <property type="match status" value="1"/>
</dbReference>
<dbReference type="GO" id="GO:0000139">
    <property type="term" value="C:Golgi membrane"/>
    <property type="evidence" value="ECO:0007669"/>
    <property type="project" value="UniProtKB-SubCell"/>
</dbReference>
<keyword evidence="4" id="KW-0333">Golgi apparatus</keyword>
<evidence type="ECO:0000259" key="8">
    <source>
        <dbReference type="Pfam" id="PF04118"/>
    </source>
</evidence>
<dbReference type="PANTHER" id="PTHR14042">
    <property type="entry name" value="DOPEY-RELATED"/>
    <property type="match status" value="1"/>
</dbReference>
<feature type="region of interest" description="Disordered" evidence="7">
    <location>
        <begin position="1"/>
        <end position="29"/>
    </location>
</feature>
<dbReference type="InterPro" id="IPR007249">
    <property type="entry name" value="DOP1_N"/>
</dbReference>
<feature type="domain" description="DOP1-like middle TPR" evidence="9">
    <location>
        <begin position="382"/>
        <end position="562"/>
    </location>
</feature>
<evidence type="ECO:0008006" key="13">
    <source>
        <dbReference type="Google" id="ProtNLM"/>
    </source>
</evidence>
<accession>A0AAJ0GEE3</accession>
<dbReference type="Pfam" id="PF24597">
    <property type="entry name" value="TPR_DOP1_M"/>
    <property type="match status" value="1"/>
</dbReference>
<protein>
    <recommendedName>
        <fullName evidence="13">Dopey N-terminal domain-containing protein</fullName>
    </recommendedName>
</protein>
<keyword evidence="2" id="KW-0813">Transport</keyword>
<name>A0AAJ0GEE3_9PEZI</name>
<keyword evidence="12" id="KW-1185">Reference proteome</keyword>
<sequence>MSLELTETHPSPSLPRSGRSTPVPRASRRAVEDGLLKADKSLRKYGVTIERALSSWEISPQEWADYIAFLGRLLKAIQAHPHDATLLPHSDGIASKLSQCLNPALPSGVHQKALEVYHYIFTTFGQGYLASHLHEFLPGLAAVLSFASLSVRPGLYVIFEEFIVHLPATDLRPVLKSLLLSLLPALEDDTGEDFERALRIVESLEGAFSPIGRADEQTTEKDGYFWQCLFLAVMTSPARRQGSLNILVRRLPKFTPAGHESGLTPTAHRILSPEPGLLIRCFASGLSDQQILVQRGFLDLLVTHIPLDSPVIQSKVRVEDVDLLVTAAVRVLLRREMSLNRRLWSWFLGPDTTADANGGKTTSVPSQGKRSIESNADRQLQYFTTYGKAHLVRCIHALFRRTSLDPTERARPFRICLSLMDRWEIGGSVVPDIFLPAMQNVHQYSLQASASDSSDVLRSASLFFDGVESMLIWTNLIKLITSQDEENDGDEDLKILPWIIQHFNVKDEEMVTIHIPYAAILTQSIMLTTDLSEPRMTTNMDNLSILLNLIPESAFSSSDRKLGEIGVDYRDSPPAELQGQIGKFYQTKSSSSSGVPPVGTQSTTSILWRFTELLAIKYLEAGSSDCFSKSTALILALGSKLSTLPEEWTAELLHELSTAVNSLRLDLAMPFPVVSSLVSLLTWLWTKVQPEDTPTKSLTAALQRTLNAQLWRYLSPDSPKYNVEAVKAIWQLQDHAPSADMTEVALTALVRHADAVTESQMVDHVGSVRRFMALWNHTVSSSADARKLPLTAARRASTMSTTLSDNKACVERQRTLTTPLLVVLDTLNDPTGPAYDAVSNWVRTTSSLEHILEIQFEFLVASASVKSDLAGRSHIEGRRLSGDKVRDLEYALNHFLGIIRCNDAWIWQCLENMTISEIDEESSRSGLVILASYCGSFITDETYVSVSLKRKSIAVLLALLTSPSAAELELLNLESRLLDYLTRLVVAGPHELQGPLLILITRALSLRLPVNGTARVHYARPRGSISLERPSQSGMPMNSPSSSSSVVAAPPLQLLDCLKLGFSSQSSRAYLDQWLLFLSDILPLFADSIFANLLPLVECFCKELDKIQHDLVALSTTTGSSVSAVPESAAMVLLEALEIVLSRAHERLVTDSNAEHELKPISQSRGLLGNVTAGVFKTEGPPARNAQANSRLTVTLALQDAVRVTVDIWVWCSRHTESENYDRTSSATTTYNALKLRSRTRRLLERFFGVEPLEALEVVISMWCHSTVSGHAHATLDMLHAIQGLRPKNIIPATLDALCSRTNPTILSAVRLSTQTMELTAVDVAAFLEAYLKSVEDDAMDEIWPDCTAFLRDVLSNPLPYRQVLPALLSIILLLAQKVDNTNFGEQRKMRRDLGDIFTRLLTATLTTMPLSHAEDDTLHGSNEHDGGVTNSYLARRDLGLISVLRSIVANIEVILEGQDRTMTTTTSITTSLISPLLHSKAFPGNLTANSLALLLQITKKSPQARSWRKELSDAYNDPRLLTSPVAIMEECWFPVLHQWTIHDKERMPELISRLVAPSSAGIMFGVGASAARLEADRKAQLNLRRICILLLAAPKDTFVSQLRDMWEKLVELFDANLSSSPSAAVKAELFMLCRTLTLSTSSIHLAPLWPVINDNLQAAFTSLSPGVSTGATFGNLALLQACKLLDLLVALSPDEFQLHEWLYITDTTDAVYQPPDWTPSSLSDQIAEHLDVDGLQESTRELAPAPVASTTSTSGRRRPLIDDPSSADKGDYEAMAREDFARIVLRPFLSQLSIHSYEGVYSMDTPDSATWRRILLEDILDLSTIVE</sequence>
<comment type="subcellular location">
    <subcellularLocation>
        <location evidence="1">Golgi apparatus membrane</location>
        <topology evidence="1">Peripheral membrane protein</topology>
    </subcellularLocation>
</comment>
<reference evidence="11" key="1">
    <citation type="submission" date="2023-04" db="EMBL/GenBank/DDBJ databases">
        <title>Black Yeasts Isolated from many extreme environments.</title>
        <authorList>
            <person name="Coleine C."/>
            <person name="Stajich J.E."/>
            <person name="Selbmann L."/>
        </authorList>
    </citation>
    <scope>NUCLEOTIDE SEQUENCE</scope>
    <source>
        <strain evidence="11">CCFEE 5312</strain>
    </source>
</reference>
<comment type="similarity">
    <text evidence="6">Belongs to the DOP1 family.</text>
</comment>
<dbReference type="GO" id="GO:0015031">
    <property type="term" value="P:protein transport"/>
    <property type="evidence" value="ECO:0007669"/>
    <property type="project" value="UniProtKB-KW"/>
</dbReference>
<evidence type="ECO:0000256" key="4">
    <source>
        <dbReference type="ARBA" id="ARBA00023034"/>
    </source>
</evidence>
<comment type="caution">
    <text evidence="11">The sequence shown here is derived from an EMBL/GenBank/DDBJ whole genome shotgun (WGS) entry which is preliminary data.</text>
</comment>
<organism evidence="11 12">
    <name type="scientific">Extremus antarcticus</name>
    <dbReference type="NCBI Taxonomy" id="702011"/>
    <lineage>
        <taxon>Eukaryota</taxon>
        <taxon>Fungi</taxon>
        <taxon>Dikarya</taxon>
        <taxon>Ascomycota</taxon>
        <taxon>Pezizomycotina</taxon>
        <taxon>Dothideomycetes</taxon>
        <taxon>Dothideomycetidae</taxon>
        <taxon>Mycosphaerellales</taxon>
        <taxon>Extremaceae</taxon>
        <taxon>Extremus</taxon>
    </lineage>
</organism>
<dbReference type="Pfam" id="PF24598">
    <property type="entry name" value="DOP1_C"/>
    <property type="match status" value="1"/>
</dbReference>
<keyword evidence="5" id="KW-0472">Membrane</keyword>
<dbReference type="InterPro" id="IPR056457">
    <property type="entry name" value="DOP1_C"/>
</dbReference>
<dbReference type="Pfam" id="PF04118">
    <property type="entry name" value="Dopey_N"/>
    <property type="match status" value="1"/>
</dbReference>
<evidence type="ECO:0000259" key="9">
    <source>
        <dbReference type="Pfam" id="PF24597"/>
    </source>
</evidence>
<dbReference type="GO" id="GO:0005768">
    <property type="term" value="C:endosome"/>
    <property type="evidence" value="ECO:0007669"/>
    <property type="project" value="TreeGrafter"/>
</dbReference>
<keyword evidence="3" id="KW-0653">Protein transport</keyword>
<feature type="domain" description="DOP1-like C-terminal" evidence="10">
    <location>
        <begin position="1327"/>
        <end position="1803"/>
    </location>
</feature>
<dbReference type="GO" id="GO:0005802">
    <property type="term" value="C:trans-Golgi network"/>
    <property type="evidence" value="ECO:0007669"/>
    <property type="project" value="TreeGrafter"/>
</dbReference>
<dbReference type="InterPro" id="IPR056458">
    <property type="entry name" value="TPR_DOP1_M"/>
</dbReference>
<gene>
    <name evidence="11" type="ORF">LTR09_003147</name>
</gene>
<dbReference type="InterPro" id="IPR016024">
    <property type="entry name" value="ARM-type_fold"/>
</dbReference>
<dbReference type="GO" id="GO:0006895">
    <property type="term" value="P:Golgi to endosome transport"/>
    <property type="evidence" value="ECO:0007669"/>
    <property type="project" value="InterPro"/>
</dbReference>
<feature type="domain" description="DOP1 N-terminal" evidence="8">
    <location>
        <begin position="39"/>
        <end position="351"/>
    </location>
</feature>
<dbReference type="EMBL" id="JAWDJX010000007">
    <property type="protein sequence ID" value="KAK3055913.1"/>
    <property type="molecule type" value="Genomic_DNA"/>
</dbReference>
<evidence type="ECO:0000256" key="7">
    <source>
        <dbReference type="SAM" id="MobiDB-lite"/>
    </source>
</evidence>
<evidence type="ECO:0000256" key="5">
    <source>
        <dbReference type="ARBA" id="ARBA00023136"/>
    </source>
</evidence>
<proteinExistence type="inferred from homology"/>
<evidence type="ECO:0000313" key="12">
    <source>
        <dbReference type="Proteomes" id="UP001271007"/>
    </source>
</evidence>
<evidence type="ECO:0000313" key="11">
    <source>
        <dbReference type="EMBL" id="KAK3055913.1"/>
    </source>
</evidence>
<evidence type="ECO:0000256" key="6">
    <source>
        <dbReference type="ARBA" id="ARBA00046326"/>
    </source>
</evidence>
<evidence type="ECO:0000259" key="10">
    <source>
        <dbReference type="Pfam" id="PF24598"/>
    </source>
</evidence>
<evidence type="ECO:0000256" key="2">
    <source>
        <dbReference type="ARBA" id="ARBA00022448"/>
    </source>
</evidence>
<dbReference type="Proteomes" id="UP001271007">
    <property type="component" value="Unassembled WGS sequence"/>
</dbReference>
<dbReference type="InterPro" id="IPR040314">
    <property type="entry name" value="DOP1"/>
</dbReference>
<dbReference type="GO" id="GO:0005829">
    <property type="term" value="C:cytosol"/>
    <property type="evidence" value="ECO:0007669"/>
    <property type="project" value="GOC"/>
</dbReference>